<gene>
    <name evidence="2" type="ORF">BXY39_3088</name>
</gene>
<protein>
    <submittedName>
        <fullName evidence="2">Putative hydrolase of the HAD superfamily</fullName>
    </submittedName>
</protein>
<dbReference type="NCBIfam" id="TIGR01509">
    <property type="entry name" value="HAD-SF-IA-v3"/>
    <property type="match status" value="1"/>
</dbReference>
<proteinExistence type="predicted"/>
<dbReference type="AlphaFoldDB" id="A0A3M0C266"/>
<dbReference type="SFLD" id="SFLDG01129">
    <property type="entry name" value="C1.5:_HAD__Beta-PGM__Phosphata"/>
    <property type="match status" value="1"/>
</dbReference>
<dbReference type="InterPro" id="IPR036412">
    <property type="entry name" value="HAD-like_sf"/>
</dbReference>
<keyword evidence="3" id="KW-1185">Reference proteome</keyword>
<evidence type="ECO:0000313" key="3">
    <source>
        <dbReference type="Proteomes" id="UP000271227"/>
    </source>
</evidence>
<reference evidence="2 3" key="1">
    <citation type="submission" date="2018-10" db="EMBL/GenBank/DDBJ databases">
        <title>Genomic Encyclopedia of Archaeal and Bacterial Type Strains, Phase II (KMG-II): from individual species to whole genera.</title>
        <authorList>
            <person name="Goeker M."/>
        </authorList>
    </citation>
    <scope>NUCLEOTIDE SEQUENCE [LARGE SCALE GENOMIC DNA]</scope>
    <source>
        <strain evidence="2 3">DSM 25217</strain>
    </source>
</reference>
<dbReference type="SFLD" id="SFLDS00003">
    <property type="entry name" value="Haloacid_Dehalogenase"/>
    <property type="match status" value="1"/>
</dbReference>
<name>A0A3M0C266_9PROT</name>
<organism evidence="2 3">
    <name type="scientific">Eilatimonas milleporae</name>
    <dbReference type="NCBI Taxonomy" id="911205"/>
    <lineage>
        <taxon>Bacteria</taxon>
        <taxon>Pseudomonadati</taxon>
        <taxon>Pseudomonadota</taxon>
        <taxon>Alphaproteobacteria</taxon>
        <taxon>Kordiimonadales</taxon>
        <taxon>Kordiimonadaceae</taxon>
        <taxon>Eilatimonas</taxon>
    </lineage>
</organism>
<dbReference type="Pfam" id="PF00702">
    <property type="entry name" value="Hydrolase"/>
    <property type="match status" value="1"/>
</dbReference>
<dbReference type="PRINTS" id="PR00413">
    <property type="entry name" value="HADHALOGNASE"/>
</dbReference>
<dbReference type="SUPFAM" id="SSF56784">
    <property type="entry name" value="HAD-like"/>
    <property type="match status" value="1"/>
</dbReference>
<dbReference type="InterPro" id="IPR023214">
    <property type="entry name" value="HAD_sf"/>
</dbReference>
<accession>A0A3M0C266</accession>
<dbReference type="SFLD" id="SFLDG01132">
    <property type="entry name" value="C1.5.3:_5'-Nucleotidase_Like"/>
    <property type="match status" value="1"/>
</dbReference>
<dbReference type="PANTHER" id="PTHR12725:SF117">
    <property type="entry name" value="HALOACID DEHALOGENASE-LIKE HYDROLASE"/>
    <property type="match status" value="1"/>
</dbReference>
<dbReference type="Gene3D" id="3.40.50.1000">
    <property type="entry name" value="HAD superfamily/HAD-like"/>
    <property type="match status" value="1"/>
</dbReference>
<dbReference type="OrthoDB" id="9803141at2"/>
<dbReference type="Proteomes" id="UP000271227">
    <property type="component" value="Unassembled WGS sequence"/>
</dbReference>
<dbReference type="RefSeq" id="WP_121939743.1">
    <property type="nucleotide sequence ID" value="NZ_REFR01000014.1"/>
</dbReference>
<dbReference type="EMBL" id="REFR01000014">
    <property type="protein sequence ID" value="RMB02737.1"/>
    <property type="molecule type" value="Genomic_DNA"/>
</dbReference>
<dbReference type="GO" id="GO:0016787">
    <property type="term" value="F:hydrolase activity"/>
    <property type="evidence" value="ECO:0007669"/>
    <property type="project" value="UniProtKB-KW"/>
</dbReference>
<dbReference type="InterPro" id="IPR010237">
    <property type="entry name" value="Pyr-5-nucltdase"/>
</dbReference>
<dbReference type="NCBIfam" id="TIGR01993">
    <property type="entry name" value="Pyr-5-nucltdase"/>
    <property type="match status" value="1"/>
</dbReference>
<keyword evidence="2" id="KW-0378">Hydrolase</keyword>
<evidence type="ECO:0000313" key="2">
    <source>
        <dbReference type="EMBL" id="RMB02737.1"/>
    </source>
</evidence>
<dbReference type="InParanoid" id="A0A3M0C266"/>
<feature type="region of interest" description="Disordered" evidence="1">
    <location>
        <begin position="1"/>
        <end position="28"/>
    </location>
</feature>
<comment type="caution">
    <text evidence="2">The sequence shown here is derived from an EMBL/GenBank/DDBJ whole genome shotgun (WGS) entry which is preliminary data.</text>
</comment>
<dbReference type="InterPro" id="IPR006439">
    <property type="entry name" value="HAD-SF_hydro_IA"/>
</dbReference>
<dbReference type="Gene3D" id="1.10.150.450">
    <property type="match status" value="1"/>
</dbReference>
<dbReference type="PANTHER" id="PTHR12725">
    <property type="entry name" value="HALOACID DEHALOGENASE-LIKE HYDROLASE"/>
    <property type="match status" value="1"/>
</dbReference>
<sequence length="247" mass="27932">MTVTDTTPPREKDTPPHAQPHAPPHAQDEALQDRVDVWVFDLDNTLYPAECALFDQVDRNIGTYVADLLGKTPAEARAVQKDYLVRYGTTLNGLMTNHDVDPHDYLHAVHDIDFSPIPRDDRLRDALQRLDAPKIIFTNADRPYAEKVLDRLGIADQFDGIFDILDADLRPKPHSETYERFVTRHGVNPRKAVMVEDMACNLKPAHAMGMRTVWINTGSPWGRKGHDPDIIHTEISSLSAWLDTVVK</sequence>
<evidence type="ECO:0000256" key="1">
    <source>
        <dbReference type="SAM" id="MobiDB-lite"/>
    </source>
</evidence>